<sequence length="342" mass="38109">MNILITGVHGFVGSNLVKVLSSNNTIYGLDIVVLEKEGVAKTFLWDDLSQLTNMQIDAIIHLAGKAHDTRNKSTSDAYFKVNTGLTQKIFDWYMIHFKVRKFIFFSTVKSAADHVESGILTEECVPTPVGSYGESKIKAEDYIIGKFAPEALEHPFHNFSDEDHFKNLSLSEISDTDLYKQVYIIRPCMIHGPGNKGNLNLLYGVVKKGIPWPLGAFENRRSFTSIDNLCAVIEGLLTKNVASGIYHMADDEALSTNELIEVICSAMGKKPHIWRIPRGLMNVVAKIGGWLHLPLNPLRMQKLTENYVVSNEKIKKALGLKKMPVSAKDGLTATIRSFLADK</sequence>
<reference evidence="2 3" key="1">
    <citation type="submission" date="2018-08" db="EMBL/GenBank/DDBJ databases">
        <title>A genome reference for cultivated species of the human gut microbiota.</title>
        <authorList>
            <person name="Zou Y."/>
            <person name="Xue W."/>
            <person name="Luo G."/>
        </authorList>
    </citation>
    <scope>NUCLEOTIDE SEQUENCE [LARGE SCALE GENOMIC DNA]</scope>
    <source>
        <strain evidence="2 3">AF21-53</strain>
    </source>
</reference>
<dbReference type="Pfam" id="PF01370">
    <property type="entry name" value="Epimerase"/>
    <property type="match status" value="1"/>
</dbReference>
<dbReference type="AlphaFoldDB" id="A0A412JKR4"/>
<feature type="domain" description="NAD-dependent epimerase/dehydratase" evidence="1">
    <location>
        <begin position="3"/>
        <end position="143"/>
    </location>
</feature>
<evidence type="ECO:0000313" key="2">
    <source>
        <dbReference type="EMBL" id="RGS52936.1"/>
    </source>
</evidence>
<protein>
    <submittedName>
        <fullName evidence="2">NAD-dependent epimerase/dehydratase family protein</fullName>
    </submittedName>
</protein>
<dbReference type="Gene3D" id="3.40.50.720">
    <property type="entry name" value="NAD(P)-binding Rossmann-like Domain"/>
    <property type="match status" value="1"/>
</dbReference>
<dbReference type="InterPro" id="IPR036291">
    <property type="entry name" value="NAD(P)-bd_dom_sf"/>
</dbReference>
<evidence type="ECO:0000313" key="3">
    <source>
        <dbReference type="Proteomes" id="UP000285283"/>
    </source>
</evidence>
<dbReference type="InterPro" id="IPR050177">
    <property type="entry name" value="Lipid_A_modif_metabolic_enz"/>
</dbReference>
<proteinExistence type="predicted"/>
<evidence type="ECO:0000259" key="1">
    <source>
        <dbReference type="Pfam" id="PF01370"/>
    </source>
</evidence>
<dbReference type="EMBL" id="QRVP01000016">
    <property type="protein sequence ID" value="RGS52936.1"/>
    <property type="molecule type" value="Genomic_DNA"/>
</dbReference>
<dbReference type="InterPro" id="IPR001509">
    <property type="entry name" value="Epimerase_deHydtase"/>
</dbReference>
<dbReference type="PANTHER" id="PTHR43245">
    <property type="entry name" value="BIFUNCTIONAL POLYMYXIN RESISTANCE PROTEIN ARNA"/>
    <property type="match status" value="1"/>
</dbReference>
<organism evidence="2 3">
    <name type="scientific">Bacteroides uniformis</name>
    <dbReference type="NCBI Taxonomy" id="820"/>
    <lineage>
        <taxon>Bacteria</taxon>
        <taxon>Pseudomonadati</taxon>
        <taxon>Bacteroidota</taxon>
        <taxon>Bacteroidia</taxon>
        <taxon>Bacteroidales</taxon>
        <taxon>Bacteroidaceae</taxon>
        <taxon>Bacteroides</taxon>
    </lineage>
</organism>
<accession>A0A412JKR4</accession>
<dbReference type="SUPFAM" id="SSF51735">
    <property type="entry name" value="NAD(P)-binding Rossmann-fold domains"/>
    <property type="match status" value="1"/>
</dbReference>
<gene>
    <name evidence="2" type="ORF">DWX87_15345</name>
</gene>
<name>A0A412JKR4_BACUN</name>
<dbReference type="RefSeq" id="WP_117879042.1">
    <property type="nucleotide sequence ID" value="NZ_QRVP01000016.1"/>
</dbReference>
<dbReference type="Proteomes" id="UP000285283">
    <property type="component" value="Unassembled WGS sequence"/>
</dbReference>
<dbReference type="PANTHER" id="PTHR43245:SF58">
    <property type="entry name" value="BLL5923 PROTEIN"/>
    <property type="match status" value="1"/>
</dbReference>
<comment type="caution">
    <text evidence="2">The sequence shown here is derived from an EMBL/GenBank/DDBJ whole genome shotgun (WGS) entry which is preliminary data.</text>
</comment>